<dbReference type="InterPro" id="IPR053177">
    <property type="entry name" value="ADP-glucose_phosphorylase"/>
</dbReference>
<keyword evidence="4" id="KW-0548">Nucleotidyltransferase</keyword>
<evidence type="ECO:0000313" key="12">
    <source>
        <dbReference type="Proteomes" id="UP000177371"/>
    </source>
</evidence>
<dbReference type="EMBL" id="MEUT01000050">
    <property type="protein sequence ID" value="OGC49486.1"/>
    <property type="molecule type" value="Genomic_DNA"/>
</dbReference>
<dbReference type="InterPro" id="IPR001937">
    <property type="entry name" value="GalP_UDPtransf1"/>
</dbReference>
<feature type="domain" description="Galactose-1-phosphate uridyl transferase C-terminal" evidence="10">
    <location>
        <begin position="160"/>
        <end position="245"/>
    </location>
</feature>
<keyword evidence="3" id="KW-0808">Transferase</keyword>
<dbReference type="InterPro" id="IPR036265">
    <property type="entry name" value="HIT-like_sf"/>
</dbReference>
<evidence type="ECO:0000256" key="5">
    <source>
        <dbReference type="ARBA" id="ARBA00022723"/>
    </source>
</evidence>
<evidence type="ECO:0000256" key="3">
    <source>
        <dbReference type="ARBA" id="ARBA00022679"/>
    </source>
</evidence>
<dbReference type="AlphaFoldDB" id="A0A1F4UX51"/>
<gene>
    <name evidence="11" type="ORF">A2W32_00610</name>
</gene>
<dbReference type="Pfam" id="PF01087">
    <property type="entry name" value="GalP_UDP_transf"/>
    <property type="match status" value="1"/>
</dbReference>
<keyword evidence="5" id="KW-0479">Metal-binding</keyword>
<evidence type="ECO:0000256" key="7">
    <source>
        <dbReference type="ARBA" id="ARBA00023277"/>
    </source>
</evidence>
<dbReference type="PANTHER" id="PTHR42763">
    <property type="entry name" value="ADP-GLUCOSE PHOSPHORYLASE"/>
    <property type="match status" value="1"/>
</dbReference>
<reference evidence="11 12" key="1">
    <citation type="journal article" date="2016" name="Nat. Commun.">
        <title>Thousands of microbial genomes shed light on interconnected biogeochemical processes in an aquifer system.</title>
        <authorList>
            <person name="Anantharaman K."/>
            <person name="Brown C.T."/>
            <person name="Hug L.A."/>
            <person name="Sharon I."/>
            <person name="Castelle C.J."/>
            <person name="Probst A.J."/>
            <person name="Thomas B.C."/>
            <person name="Singh A."/>
            <person name="Wilkins M.J."/>
            <person name="Karaoz U."/>
            <person name="Brodie E.L."/>
            <person name="Williams K.H."/>
            <person name="Hubbard S.S."/>
            <person name="Banfield J.F."/>
        </authorList>
    </citation>
    <scope>NUCLEOTIDE SEQUENCE [LARGE SCALE GENOMIC DNA]</scope>
</reference>
<evidence type="ECO:0000313" key="11">
    <source>
        <dbReference type="EMBL" id="OGC49486.1"/>
    </source>
</evidence>
<dbReference type="UniPathway" id="UPA00214"/>
<protein>
    <submittedName>
        <fullName evidence="11">Uncharacterized protein</fullName>
    </submittedName>
</protein>
<dbReference type="GO" id="GO:0008108">
    <property type="term" value="F:UDP-glucose:hexose-1-phosphate uridylyltransferase activity"/>
    <property type="evidence" value="ECO:0007669"/>
    <property type="project" value="InterPro"/>
</dbReference>
<comment type="cofactor">
    <cofactor evidence="1">
        <name>Zn(2+)</name>
        <dbReference type="ChEBI" id="CHEBI:29105"/>
    </cofactor>
</comment>
<organism evidence="11 12">
    <name type="scientific">candidate division WWE3 bacterium RBG_16_37_10</name>
    <dbReference type="NCBI Taxonomy" id="1802610"/>
    <lineage>
        <taxon>Bacteria</taxon>
        <taxon>Katanobacteria</taxon>
    </lineage>
</organism>
<feature type="domain" description="Galactose-1-phosphate uridyl transferase N-terminal" evidence="9">
    <location>
        <begin position="80"/>
        <end position="147"/>
    </location>
</feature>
<dbReference type="SUPFAM" id="SSF54197">
    <property type="entry name" value="HIT-like"/>
    <property type="match status" value="2"/>
</dbReference>
<evidence type="ECO:0000259" key="10">
    <source>
        <dbReference type="Pfam" id="PF02744"/>
    </source>
</evidence>
<dbReference type="PANTHER" id="PTHR42763:SF2">
    <property type="entry name" value="ADP-GLUCOSE PHOSPHORYLASE"/>
    <property type="match status" value="1"/>
</dbReference>
<keyword evidence="7" id="KW-0119">Carbohydrate metabolism</keyword>
<comment type="similarity">
    <text evidence="2">Belongs to the galactose-1-phosphate uridylyltransferase type 1 family.</text>
</comment>
<dbReference type="InterPro" id="IPR005850">
    <property type="entry name" value="GalP_Utransf_C"/>
</dbReference>
<evidence type="ECO:0000256" key="4">
    <source>
        <dbReference type="ARBA" id="ARBA00022695"/>
    </source>
</evidence>
<evidence type="ECO:0000256" key="1">
    <source>
        <dbReference type="ARBA" id="ARBA00001947"/>
    </source>
</evidence>
<evidence type="ECO:0000256" key="2">
    <source>
        <dbReference type="ARBA" id="ARBA00010951"/>
    </source>
</evidence>
<dbReference type="Pfam" id="PF02744">
    <property type="entry name" value="GalP_UDP_tr_C"/>
    <property type="match status" value="1"/>
</dbReference>
<evidence type="ECO:0000256" key="6">
    <source>
        <dbReference type="ARBA" id="ARBA00022833"/>
    </source>
</evidence>
<dbReference type="PIRSF" id="PIRSF000808">
    <property type="entry name" value="GalT"/>
    <property type="match status" value="1"/>
</dbReference>
<sequence length="311" mass="35891">MPTFLFDELTGIPTILATNRAKRADQTGATGTVISTSQTPVNVDRFAKGNESLTPPTVYQDAEDWNVRVFRNKYPLVEDHEIIVHSPYQDKDLEDLPQEQNVRIMRAFLNRVTYYNSQDKEVMIFNNRGGKAGASILHPHSQIVALKGFPGILEMEKTEAMKYYNENNSCYWCDKIKVELALKKRIVHETPHFVLLVPVACRWSYEMLLIPKEHKPNFGYVNDMEINDFTQILKAALWSYNAMFNKPDRNFWIHTMRYEPYHWHVGFIPHIKVFGGLELGAGIWVSDKATPEDAAEQLGENVKTCYREFIG</sequence>
<feature type="active site" description="Tele-UMP-histidine intermediate" evidence="8">
    <location>
        <position position="140"/>
    </location>
</feature>
<dbReference type="Gene3D" id="3.30.428.10">
    <property type="entry name" value="HIT-like"/>
    <property type="match status" value="2"/>
</dbReference>
<dbReference type="GO" id="GO:0008270">
    <property type="term" value="F:zinc ion binding"/>
    <property type="evidence" value="ECO:0007669"/>
    <property type="project" value="InterPro"/>
</dbReference>
<dbReference type="STRING" id="1802610.A2W32_00610"/>
<comment type="caution">
    <text evidence="11">The sequence shown here is derived from an EMBL/GenBank/DDBJ whole genome shotgun (WGS) entry which is preliminary data.</text>
</comment>
<proteinExistence type="inferred from homology"/>
<accession>A0A1F4UX51</accession>
<evidence type="ECO:0000259" key="9">
    <source>
        <dbReference type="Pfam" id="PF01087"/>
    </source>
</evidence>
<evidence type="ECO:0000256" key="8">
    <source>
        <dbReference type="PIRSR" id="PIRSR000808-1"/>
    </source>
</evidence>
<dbReference type="Proteomes" id="UP000177371">
    <property type="component" value="Unassembled WGS sequence"/>
</dbReference>
<keyword evidence="6" id="KW-0862">Zinc</keyword>
<dbReference type="GO" id="GO:0006012">
    <property type="term" value="P:galactose metabolic process"/>
    <property type="evidence" value="ECO:0007669"/>
    <property type="project" value="UniProtKB-UniPathway"/>
</dbReference>
<dbReference type="InterPro" id="IPR005849">
    <property type="entry name" value="GalP_Utransf_N"/>
</dbReference>
<name>A0A1F4UX51_UNCKA</name>